<dbReference type="OrthoDB" id="9788127at2"/>
<dbReference type="Gene3D" id="1.10.10.410">
    <property type="match status" value="1"/>
</dbReference>
<dbReference type="RefSeq" id="WP_111061452.1">
    <property type="nucleotide sequence ID" value="NZ_JBHUCU010000007.1"/>
</dbReference>
<dbReference type="EMBL" id="QKSB01000001">
    <property type="protein sequence ID" value="PZE18552.1"/>
    <property type="molecule type" value="Genomic_DNA"/>
</dbReference>
<dbReference type="PANTHER" id="PTHR28055:SF1">
    <property type="entry name" value="ALTERED INHERITANCE OF MITOCHONDRIA PROTEIN 41, MITOCHONDRIAL"/>
    <property type="match status" value="1"/>
</dbReference>
<dbReference type="Pfam" id="PF09424">
    <property type="entry name" value="YqeY"/>
    <property type="match status" value="1"/>
</dbReference>
<dbReference type="PANTHER" id="PTHR28055">
    <property type="entry name" value="ALTERED INHERITANCE OF MITOCHONDRIA PROTEIN 41, MITOCHONDRIAL"/>
    <property type="match status" value="1"/>
</dbReference>
<sequence>MSLTEQINNDIKTAMKARDSKTLTALRDVKSKILLEATSGAGSEVSDEVAGKIVMKLYKQRMDTYDLYIKEGREDLAEDELFEAKVIENYMPKLMSEDEVRAFVKEKLTQMGAAGPQDMGKVMGPIMGQLNGKADGKMISTIVKEELNS</sequence>
<comment type="caution">
    <text evidence="1">The sequence shown here is derived from an EMBL/GenBank/DDBJ whole genome shotgun (WGS) entry which is preliminary data.</text>
</comment>
<dbReference type="InterPro" id="IPR042184">
    <property type="entry name" value="YqeY/Aim41_N"/>
</dbReference>
<accession>A0A2W1NSC7</accession>
<evidence type="ECO:0000313" key="2">
    <source>
        <dbReference type="Proteomes" id="UP000249248"/>
    </source>
</evidence>
<name>A0A2W1NSC7_9FLAO</name>
<dbReference type="GO" id="GO:0016884">
    <property type="term" value="F:carbon-nitrogen ligase activity, with glutamine as amido-N-donor"/>
    <property type="evidence" value="ECO:0007669"/>
    <property type="project" value="InterPro"/>
</dbReference>
<reference evidence="1 2" key="1">
    <citation type="submission" date="2018-06" db="EMBL/GenBank/DDBJ databases">
        <title>The draft genome sequence of Crocinitomix sp. SM1701.</title>
        <authorList>
            <person name="Zhang X."/>
        </authorList>
    </citation>
    <scope>NUCLEOTIDE SEQUENCE [LARGE SCALE GENOMIC DNA]</scope>
    <source>
        <strain evidence="1 2">SM1701</strain>
    </source>
</reference>
<gene>
    <name evidence="1" type="ORF">DNU06_01590</name>
</gene>
<evidence type="ECO:0000313" key="1">
    <source>
        <dbReference type="EMBL" id="PZE18552.1"/>
    </source>
</evidence>
<dbReference type="InterPro" id="IPR023168">
    <property type="entry name" value="GatB_Yqey_C_2"/>
</dbReference>
<dbReference type="Gene3D" id="1.10.1510.10">
    <property type="entry name" value="Uncharacterised protein YqeY/AIM41 PF09424, N-terminal domain"/>
    <property type="match status" value="1"/>
</dbReference>
<dbReference type="AlphaFoldDB" id="A0A2W1NSC7"/>
<dbReference type="SUPFAM" id="SSF89095">
    <property type="entry name" value="GatB/YqeY motif"/>
    <property type="match status" value="1"/>
</dbReference>
<keyword evidence="2" id="KW-1185">Reference proteome</keyword>
<proteinExistence type="predicted"/>
<dbReference type="InterPro" id="IPR019004">
    <property type="entry name" value="YqeY/Aim41"/>
</dbReference>
<protein>
    <submittedName>
        <fullName evidence="1">GatB/YqeY domain-containing protein</fullName>
    </submittedName>
</protein>
<organism evidence="1 2">
    <name type="scientific">Putridiphycobacter roseus</name>
    <dbReference type="NCBI Taxonomy" id="2219161"/>
    <lineage>
        <taxon>Bacteria</taxon>
        <taxon>Pseudomonadati</taxon>
        <taxon>Bacteroidota</taxon>
        <taxon>Flavobacteriia</taxon>
        <taxon>Flavobacteriales</taxon>
        <taxon>Crocinitomicaceae</taxon>
        <taxon>Putridiphycobacter</taxon>
    </lineage>
</organism>
<dbReference type="InterPro" id="IPR003789">
    <property type="entry name" value="Asn/Gln_tRNA_amidoTrase-B-like"/>
</dbReference>
<dbReference type="Proteomes" id="UP000249248">
    <property type="component" value="Unassembled WGS sequence"/>
</dbReference>